<dbReference type="PANTHER" id="PTHR22744:SF14">
    <property type="entry name" value="BTB DOMAIN-CONTAINING PROTEIN-RELATED"/>
    <property type="match status" value="1"/>
</dbReference>
<dbReference type="InterPro" id="IPR001356">
    <property type="entry name" value="HD"/>
</dbReference>
<accession>A0A914D450</accession>
<dbReference type="InterPro" id="IPR000210">
    <property type="entry name" value="BTB/POZ_dom"/>
</dbReference>
<dbReference type="Pfam" id="PF00651">
    <property type="entry name" value="BTB"/>
    <property type="match status" value="1"/>
</dbReference>
<dbReference type="InterPro" id="IPR009057">
    <property type="entry name" value="Homeodomain-like_sf"/>
</dbReference>
<dbReference type="PANTHER" id="PTHR22744">
    <property type="entry name" value="HELIX LOOP HELIX PROTEIN 21-RELATED"/>
    <property type="match status" value="1"/>
</dbReference>
<dbReference type="Gene3D" id="1.10.10.60">
    <property type="entry name" value="Homeodomain-like"/>
    <property type="match status" value="1"/>
</dbReference>
<dbReference type="Gene3D" id="3.30.710.10">
    <property type="entry name" value="Potassium Channel Kv1.1, Chain A"/>
    <property type="match status" value="1"/>
</dbReference>
<keyword evidence="2" id="KW-0371">Homeobox</keyword>
<proteinExistence type="predicted"/>
<dbReference type="PROSITE" id="PS50071">
    <property type="entry name" value="HOMEOBOX_2"/>
    <property type="match status" value="1"/>
</dbReference>
<dbReference type="GO" id="GO:0003677">
    <property type="term" value="F:DNA binding"/>
    <property type="evidence" value="ECO:0007669"/>
    <property type="project" value="UniProtKB-UniRule"/>
</dbReference>
<comment type="subcellular location">
    <subcellularLocation>
        <location evidence="1 2">Nucleus</location>
    </subcellularLocation>
</comment>
<dbReference type="WBParaSite" id="ACRNAN_scaffold1785.g30376.t1">
    <property type="protein sequence ID" value="ACRNAN_scaffold1785.g30376.t1"/>
    <property type="gene ID" value="ACRNAN_scaffold1785.g30376"/>
</dbReference>
<evidence type="ECO:0000313" key="5">
    <source>
        <dbReference type="Proteomes" id="UP000887540"/>
    </source>
</evidence>
<dbReference type="GO" id="GO:0005634">
    <property type="term" value="C:nucleus"/>
    <property type="evidence" value="ECO:0007669"/>
    <property type="project" value="UniProtKB-SubCell"/>
</dbReference>
<dbReference type="CDD" id="cd00086">
    <property type="entry name" value="homeodomain"/>
    <property type="match status" value="1"/>
</dbReference>
<reference evidence="6" key="1">
    <citation type="submission" date="2022-11" db="UniProtKB">
        <authorList>
            <consortium name="WormBaseParasite"/>
        </authorList>
    </citation>
    <scope>IDENTIFICATION</scope>
</reference>
<keyword evidence="2" id="KW-0238">DNA-binding</keyword>
<evidence type="ECO:0000256" key="1">
    <source>
        <dbReference type="ARBA" id="ARBA00004123"/>
    </source>
</evidence>
<evidence type="ECO:0000259" key="4">
    <source>
        <dbReference type="PROSITE" id="PS50071"/>
    </source>
</evidence>
<name>A0A914D450_9BILA</name>
<feature type="region of interest" description="Disordered" evidence="3">
    <location>
        <begin position="1"/>
        <end position="40"/>
    </location>
</feature>
<dbReference type="Proteomes" id="UP000887540">
    <property type="component" value="Unplaced"/>
</dbReference>
<dbReference type="AlphaFoldDB" id="A0A914D450"/>
<keyword evidence="2" id="KW-0539">Nucleus</keyword>
<evidence type="ECO:0000313" key="6">
    <source>
        <dbReference type="WBParaSite" id="ACRNAN_scaffold1785.g30376.t1"/>
    </source>
</evidence>
<dbReference type="SUPFAM" id="SSF54695">
    <property type="entry name" value="POZ domain"/>
    <property type="match status" value="1"/>
</dbReference>
<evidence type="ECO:0000256" key="3">
    <source>
        <dbReference type="SAM" id="MobiDB-lite"/>
    </source>
</evidence>
<dbReference type="SMART" id="SM00225">
    <property type="entry name" value="BTB"/>
    <property type="match status" value="1"/>
</dbReference>
<evidence type="ECO:0000256" key="2">
    <source>
        <dbReference type="PROSITE-ProRule" id="PRU00108"/>
    </source>
</evidence>
<keyword evidence="5" id="KW-1185">Reference proteome</keyword>
<dbReference type="SUPFAM" id="SSF46689">
    <property type="entry name" value="Homeodomain-like"/>
    <property type="match status" value="1"/>
</dbReference>
<feature type="compositionally biased region" description="Polar residues" evidence="3">
    <location>
        <begin position="18"/>
        <end position="40"/>
    </location>
</feature>
<organism evidence="5 6">
    <name type="scientific">Acrobeloides nanus</name>
    <dbReference type="NCBI Taxonomy" id="290746"/>
    <lineage>
        <taxon>Eukaryota</taxon>
        <taxon>Metazoa</taxon>
        <taxon>Ecdysozoa</taxon>
        <taxon>Nematoda</taxon>
        <taxon>Chromadorea</taxon>
        <taxon>Rhabditida</taxon>
        <taxon>Tylenchina</taxon>
        <taxon>Cephalobomorpha</taxon>
        <taxon>Cephaloboidea</taxon>
        <taxon>Cephalobidae</taxon>
        <taxon>Acrobeloides</taxon>
    </lineage>
</organism>
<sequence>MNLHENNDIMIVDEVPTPETSGTSTLPRDSSRTGTPNIQQTNATSNVIVFQRLFERWQEKILRENLMQGTILTKQHLEKLCQQTYLTEEQVKRWFASERKKLKKRQNSGNTQVTITTLPLPTVQPEGLVHSTSTYENIRNIVQQEHPETPYMEKDGNTFVIVGDDMHRIKKMFYVNKERLIGCSKYMQTLFFINAKENTSVPVQITNAAPELFEKFLSALDPNSEHVSDQTVEQLLSLADRFDAPILRWKCEGFLLSNTCRLQVLAKLKLADDYGLTNVTEAIIDRMSTLGHFHQLFKVADKRGFNHTALSDSIKARLYEKLSTLL</sequence>
<feature type="DNA-binding region" description="Homeobox" evidence="2">
    <location>
        <begin position="56"/>
        <end position="106"/>
    </location>
</feature>
<protein>
    <submittedName>
        <fullName evidence="6">Homeobox domain-containing protein</fullName>
    </submittedName>
</protein>
<dbReference type="InterPro" id="IPR011333">
    <property type="entry name" value="SKP1/BTB/POZ_sf"/>
</dbReference>
<feature type="domain" description="Homeobox" evidence="4">
    <location>
        <begin position="54"/>
        <end position="105"/>
    </location>
</feature>